<dbReference type="EMBL" id="MCFN01001609">
    <property type="protein sequence ID" value="OXB52993.1"/>
    <property type="molecule type" value="Genomic_DNA"/>
</dbReference>
<keyword evidence="7" id="KW-1185">Reference proteome</keyword>
<evidence type="ECO:0000256" key="2">
    <source>
        <dbReference type="ARBA" id="ARBA00040720"/>
    </source>
</evidence>
<dbReference type="GO" id="GO:0005739">
    <property type="term" value="C:mitochondrion"/>
    <property type="evidence" value="ECO:0007669"/>
    <property type="project" value="TreeGrafter"/>
</dbReference>
<dbReference type="PANTHER" id="PTHR12126">
    <property type="entry name" value="NADH-UBIQUINONE OXIDOREDUCTASE 39 KDA SUBUNIT-RELATED"/>
    <property type="match status" value="1"/>
</dbReference>
<sequence length="171" mass="19730">NFSFEDEFVNIPKSIAQITREAGVETFIHISHLNTTTKSPSKYLRSKAVGEIAVREEFPDALIMKPSEVSGREDRFLNHYASTLIARVFEISPFEPWLTRDKVDRLLPSFSFFAKFHTRDMTLPDVPGLEDLGIQPTSLEQKAIEALHRHHRYRWVDAELEEAKPAKTYPM</sequence>
<protein>
    <recommendedName>
        <fullName evidence="2">NADH dehydrogenase [ubiquinone] 1 alpha subcomplex subunit 9, mitochondrial</fullName>
    </recommendedName>
    <alternativeName>
        <fullName evidence="4">Complex I-39kD</fullName>
    </alternativeName>
    <alternativeName>
        <fullName evidence="3">NADH-ubiquinone oxidoreductase 39 kDa subunit</fullName>
    </alternativeName>
</protein>
<dbReference type="Proteomes" id="UP000198323">
    <property type="component" value="Unassembled WGS sequence"/>
</dbReference>
<dbReference type="PANTHER" id="PTHR12126:SF11">
    <property type="entry name" value="NADH DEHYDROGENASE [UBIQUINONE] 1 ALPHA SUBCOMPLEX SUBUNIT 9, MITOCHONDRIAL"/>
    <property type="match status" value="1"/>
</dbReference>
<dbReference type="STRING" id="9009.A0A226MCH6"/>
<organism evidence="6 7">
    <name type="scientific">Callipepla squamata</name>
    <name type="common">Scaled quail</name>
    <dbReference type="NCBI Taxonomy" id="9009"/>
    <lineage>
        <taxon>Eukaryota</taxon>
        <taxon>Metazoa</taxon>
        <taxon>Chordata</taxon>
        <taxon>Craniata</taxon>
        <taxon>Vertebrata</taxon>
        <taxon>Euteleostomi</taxon>
        <taxon>Archelosauria</taxon>
        <taxon>Archosauria</taxon>
        <taxon>Dinosauria</taxon>
        <taxon>Saurischia</taxon>
        <taxon>Theropoda</taxon>
        <taxon>Coelurosauria</taxon>
        <taxon>Aves</taxon>
        <taxon>Neognathae</taxon>
        <taxon>Galloanserae</taxon>
        <taxon>Galliformes</taxon>
        <taxon>Odontophoridae</taxon>
        <taxon>Callipepla</taxon>
    </lineage>
</organism>
<feature type="non-terminal residue" evidence="6">
    <location>
        <position position="1"/>
    </location>
</feature>
<gene>
    <name evidence="6" type="ORF">ASZ78_014777</name>
</gene>
<dbReference type="SUPFAM" id="SSF51735">
    <property type="entry name" value="NAD(P)-binding Rossmann-fold domains"/>
    <property type="match status" value="1"/>
</dbReference>
<evidence type="ECO:0000313" key="6">
    <source>
        <dbReference type="EMBL" id="OXB52993.1"/>
    </source>
</evidence>
<dbReference type="InterPro" id="IPR051207">
    <property type="entry name" value="ComplexI_NDUFA9_subunit"/>
</dbReference>
<comment type="similarity">
    <text evidence="1">Belongs to the complex I NDUFA9 subunit family.</text>
</comment>
<evidence type="ECO:0000256" key="5">
    <source>
        <dbReference type="ARBA" id="ARBA00046455"/>
    </source>
</evidence>
<name>A0A226MCH6_CALSU</name>
<evidence type="ECO:0000256" key="4">
    <source>
        <dbReference type="ARBA" id="ARBA00043145"/>
    </source>
</evidence>
<evidence type="ECO:0000256" key="3">
    <source>
        <dbReference type="ARBA" id="ARBA00042000"/>
    </source>
</evidence>
<proteinExistence type="inferred from homology"/>
<evidence type="ECO:0000256" key="1">
    <source>
        <dbReference type="ARBA" id="ARBA00038501"/>
    </source>
</evidence>
<dbReference type="AlphaFoldDB" id="A0A226MCH6"/>
<dbReference type="GO" id="GO:0044877">
    <property type="term" value="F:protein-containing complex binding"/>
    <property type="evidence" value="ECO:0007669"/>
    <property type="project" value="TreeGrafter"/>
</dbReference>
<evidence type="ECO:0000313" key="7">
    <source>
        <dbReference type="Proteomes" id="UP000198323"/>
    </source>
</evidence>
<dbReference type="InterPro" id="IPR036291">
    <property type="entry name" value="NAD(P)-bd_dom_sf"/>
</dbReference>
<dbReference type="OrthoDB" id="275457at2759"/>
<dbReference type="Gene3D" id="3.40.50.720">
    <property type="entry name" value="NAD(P)-binding Rossmann-like Domain"/>
    <property type="match status" value="1"/>
</dbReference>
<comment type="subunit">
    <text evidence="5">Complex I is composed of 45 different subunits. This a component of the hydrophobic protein fraction. Interacts with BLOC1S1. Interacts with SLC2A4. Interacts with CLOCK. Interacts with RAB5IF.</text>
</comment>
<accession>A0A226MCH6</accession>
<reference evidence="6 7" key="1">
    <citation type="submission" date="2016-07" db="EMBL/GenBank/DDBJ databases">
        <title>Disparate Historic Effective Population Sizes Predicted by Modern Levels of Genome Diversity for the Scaled Quail (Callipepla squamata) and the Northern Bobwhite (Colinus virginianus): Inferences from First and Second Generation Draft Genome Assemblies for Sympatric New World Quail.</title>
        <authorList>
            <person name="Oldeschulte D.L."/>
            <person name="Halley Y.A."/>
            <person name="Bhattarai E.K."/>
            <person name="Brashear W.A."/>
            <person name="Hill J."/>
            <person name="Metz R.P."/>
            <person name="Johnson C.D."/>
            <person name="Rollins D."/>
            <person name="Peterson M.J."/>
            <person name="Bickhart D.M."/>
            <person name="Decker J.E."/>
            <person name="Seabury C.M."/>
        </authorList>
    </citation>
    <scope>NUCLEOTIDE SEQUENCE [LARGE SCALE GENOMIC DNA]</scope>
    <source>
        <strain evidence="6 7">Texas</strain>
        <tissue evidence="6">Leg muscle</tissue>
    </source>
</reference>
<comment type="caution">
    <text evidence="6">The sequence shown here is derived from an EMBL/GenBank/DDBJ whole genome shotgun (WGS) entry which is preliminary data.</text>
</comment>